<reference evidence="3" key="1">
    <citation type="submission" date="2023-07" db="EMBL/GenBank/DDBJ databases">
        <authorList>
            <consortium name="AG Swart"/>
            <person name="Singh M."/>
            <person name="Singh A."/>
            <person name="Seah K."/>
            <person name="Emmerich C."/>
        </authorList>
    </citation>
    <scope>NUCLEOTIDE SEQUENCE</scope>
    <source>
        <strain evidence="3">DP1</strain>
    </source>
</reference>
<evidence type="ECO:0000313" key="3">
    <source>
        <dbReference type="EMBL" id="CAI2363697.1"/>
    </source>
</evidence>
<evidence type="ECO:0000256" key="1">
    <source>
        <dbReference type="SAM" id="Coils"/>
    </source>
</evidence>
<accession>A0AAD1UAH8</accession>
<dbReference type="EMBL" id="CAMPGE010004846">
    <property type="protein sequence ID" value="CAI2363697.1"/>
    <property type="molecule type" value="Genomic_DNA"/>
</dbReference>
<organism evidence="3 4">
    <name type="scientific">Euplotes crassus</name>
    <dbReference type="NCBI Taxonomy" id="5936"/>
    <lineage>
        <taxon>Eukaryota</taxon>
        <taxon>Sar</taxon>
        <taxon>Alveolata</taxon>
        <taxon>Ciliophora</taxon>
        <taxon>Intramacronucleata</taxon>
        <taxon>Spirotrichea</taxon>
        <taxon>Hypotrichia</taxon>
        <taxon>Euplotida</taxon>
        <taxon>Euplotidae</taxon>
        <taxon>Moneuplotes</taxon>
    </lineage>
</organism>
<evidence type="ECO:0000313" key="4">
    <source>
        <dbReference type="Proteomes" id="UP001295684"/>
    </source>
</evidence>
<evidence type="ECO:0000256" key="2">
    <source>
        <dbReference type="SAM" id="MobiDB-lite"/>
    </source>
</evidence>
<feature type="region of interest" description="Disordered" evidence="2">
    <location>
        <begin position="174"/>
        <end position="201"/>
    </location>
</feature>
<keyword evidence="1" id="KW-0175">Coiled coil</keyword>
<protein>
    <submittedName>
        <fullName evidence="3">Uncharacterized protein</fullName>
    </submittedName>
</protein>
<feature type="coiled-coil region" evidence="1">
    <location>
        <begin position="392"/>
        <end position="420"/>
    </location>
</feature>
<gene>
    <name evidence="3" type="ORF">ECRASSUSDP1_LOCUS5034</name>
</gene>
<name>A0AAD1UAH8_EUPCR</name>
<sequence length="479" mass="56247">MIERSTSSTYGDLINMRKKTRNLPLGMCDTFQPKSYQHSPKVLTGSYSNHRFVKGKGLISPYQTHKSALGLGKTIERDSQRRYQMNGLTSFCRENLGPIKRVEMKDIMIEKQLKRPINLSTANLQKRFSKNSTINNRGNKNIKKLIPTNSTVKLDSLEHKSRLDLNFLKKSRDERKKNNLNLGKPRNGSQQKLYHNSTSPLKNLDGKGSISHEFWFDSNQCQNSWDKVTEYNTLVSQLMRDREKELKRSKIENLKKMLNNQIKAKKDRLKEVNSLKILEKKNVEFLAKKARMEEEDEAKLLREKMALERKMIEKQLRVFKSKKMHEASEKNREKALELKLHQKELQKSEIDILNTKLQLTKKLQATHEENRLISLQHKKEKELEKHRDLLALKEYSKVLDKEEQERRKSLKQRQEEVRRKVQREVSLVGVTRNQKGGKCNSNSELMSQEERKLNRHIILSLSNLKKDPQLINLQNLGPF</sequence>
<feature type="compositionally biased region" description="Polar residues" evidence="2">
    <location>
        <begin position="187"/>
        <end position="201"/>
    </location>
</feature>
<feature type="coiled-coil region" evidence="1">
    <location>
        <begin position="248"/>
        <end position="344"/>
    </location>
</feature>
<proteinExistence type="predicted"/>
<dbReference type="Proteomes" id="UP001295684">
    <property type="component" value="Unassembled WGS sequence"/>
</dbReference>
<dbReference type="AlphaFoldDB" id="A0AAD1UAH8"/>
<keyword evidence="4" id="KW-1185">Reference proteome</keyword>
<comment type="caution">
    <text evidence="3">The sequence shown here is derived from an EMBL/GenBank/DDBJ whole genome shotgun (WGS) entry which is preliminary data.</text>
</comment>